<evidence type="ECO:0000313" key="2">
    <source>
        <dbReference type="EMBL" id="MDT9002369.1"/>
    </source>
</evidence>
<protein>
    <recommendedName>
        <fullName evidence="4">Lipoprotein</fullName>
    </recommendedName>
</protein>
<organism evidence="2 3">
    <name type="scientific">Roseateles aquae</name>
    <dbReference type="NCBI Taxonomy" id="3077235"/>
    <lineage>
        <taxon>Bacteria</taxon>
        <taxon>Pseudomonadati</taxon>
        <taxon>Pseudomonadota</taxon>
        <taxon>Betaproteobacteria</taxon>
        <taxon>Burkholderiales</taxon>
        <taxon>Sphaerotilaceae</taxon>
        <taxon>Roseateles</taxon>
    </lineage>
</organism>
<evidence type="ECO:0000256" key="1">
    <source>
        <dbReference type="SAM" id="Phobius"/>
    </source>
</evidence>
<dbReference type="Proteomes" id="UP001246372">
    <property type="component" value="Unassembled WGS sequence"/>
</dbReference>
<feature type="transmembrane region" description="Helical" evidence="1">
    <location>
        <begin position="77"/>
        <end position="99"/>
    </location>
</feature>
<sequence length="143" mass="15471">MNRLTLLTHLLLIGLWLGCVLTEALFERALLGRGPAAELWLARLHWRVDLFVEIPAFSGVVLSGWLLLHQASGSTVLALKLGMAAVAVLANLVCVVLVWRRLQCAERGDSVGFAALDRWQHRLGAVVLLGLLGALALGYQLAA</sequence>
<keyword evidence="1" id="KW-0812">Transmembrane</keyword>
<feature type="transmembrane region" description="Helical" evidence="1">
    <location>
        <begin position="46"/>
        <end position="68"/>
    </location>
</feature>
<accession>A0ABU3PIU1</accession>
<evidence type="ECO:0008006" key="4">
    <source>
        <dbReference type="Google" id="ProtNLM"/>
    </source>
</evidence>
<dbReference type="RefSeq" id="WP_315653266.1">
    <property type="nucleotide sequence ID" value="NZ_JAVXZY010000015.1"/>
</dbReference>
<keyword evidence="1" id="KW-0472">Membrane</keyword>
<gene>
    <name evidence="2" type="ORF">RQP53_24015</name>
</gene>
<keyword evidence="3" id="KW-1185">Reference proteome</keyword>
<proteinExistence type="predicted"/>
<name>A0ABU3PIU1_9BURK</name>
<reference evidence="2" key="1">
    <citation type="submission" date="2023-09" db="EMBL/GenBank/DDBJ databases">
        <title>Paucibacter sp. APW11 Genome sequencing and assembly.</title>
        <authorList>
            <person name="Kim I."/>
        </authorList>
    </citation>
    <scope>NUCLEOTIDE SEQUENCE</scope>
    <source>
        <strain evidence="2">APW11</strain>
    </source>
</reference>
<dbReference type="PROSITE" id="PS51257">
    <property type="entry name" value="PROKAR_LIPOPROTEIN"/>
    <property type="match status" value="1"/>
</dbReference>
<keyword evidence="1" id="KW-1133">Transmembrane helix</keyword>
<dbReference type="EMBL" id="JAVXZY010000015">
    <property type="protein sequence ID" value="MDT9002369.1"/>
    <property type="molecule type" value="Genomic_DNA"/>
</dbReference>
<feature type="transmembrane region" description="Helical" evidence="1">
    <location>
        <begin position="119"/>
        <end position="139"/>
    </location>
</feature>
<evidence type="ECO:0000313" key="3">
    <source>
        <dbReference type="Proteomes" id="UP001246372"/>
    </source>
</evidence>
<comment type="caution">
    <text evidence="2">The sequence shown here is derived from an EMBL/GenBank/DDBJ whole genome shotgun (WGS) entry which is preliminary data.</text>
</comment>